<dbReference type="RefSeq" id="WP_093946934.1">
    <property type="nucleotide sequence ID" value="NZ_NMUL01000007.1"/>
</dbReference>
<protein>
    <submittedName>
        <fullName evidence="1">Uncharacterized protein</fullName>
    </submittedName>
</protein>
<evidence type="ECO:0000313" key="1">
    <source>
        <dbReference type="EMBL" id="OXM69609.1"/>
    </source>
</evidence>
<dbReference type="Proteomes" id="UP000215199">
    <property type="component" value="Unassembled WGS sequence"/>
</dbReference>
<proteinExistence type="predicted"/>
<sequence length="128" mass="13563">MVGIRYLVIDPDGSVAAGHASTPDEFADVLRAHVGDAPDVERIDVDVDLTMYRCRRAFPPAPANLVAAVVVTAHWGRAPEQYTGTVVFSGGGPNGHEFATLSDDAERYVRGLAAFACRRSGLPGGTPR</sequence>
<organism evidence="1 2">
    <name type="scientific">Amycolatopsis vastitatis</name>
    <dbReference type="NCBI Taxonomy" id="1905142"/>
    <lineage>
        <taxon>Bacteria</taxon>
        <taxon>Bacillati</taxon>
        <taxon>Actinomycetota</taxon>
        <taxon>Actinomycetes</taxon>
        <taxon>Pseudonocardiales</taxon>
        <taxon>Pseudonocardiaceae</taxon>
        <taxon>Amycolatopsis</taxon>
    </lineage>
</organism>
<evidence type="ECO:0000313" key="2">
    <source>
        <dbReference type="Proteomes" id="UP000215199"/>
    </source>
</evidence>
<name>A0A229TFT9_9PSEU</name>
<dbReference type="OrthoDB" id="9851627at2"/>
<accession>A0A229TFT9</accession>
<comment type="caution">
    <text evidence="1">The sequence shown here is derived from an EMBL/GenBank/DDBJ whole genome shotgun (WGS) entry which is preliminary data.</text>
</comment>
<gene>
    <name evidence="1" type="ORF">CF165_08860</name>
</gene>
<reference evidence="2" key="1">
    <citation type="submission" date="2017-07" db="EMBL/GenBank/DDBJ databases">
        <title>Comparative genome mining reveals phylogenetic distribution patterns of secondary metabolites in Amycolatopsis.</title>
        <authorList>
            <person name="Adamek M."/>
            <person name="Alanjary M."/>
            <person name="Sales-Ortells H."/>
            <person name="Goodfellow M."/>
            <person name="Bull A.T."/>
            <person name="Kalinowski J."/>
            <person name="Ziemert N."/>
        </authorList>
    </citation>
    <scope>NUCLEOTIDE SEQUENCE [LARGE SCALE GENOMIC DNA]</scope>
    <source>
        <strain evidence="2">H5</strain>
    </source>
</reference>
<dbReference type="AlphaFoldDB" id="A0A229TFT9"/>
<keyword evidence="2" id="KW-1185">Reference proteome</keyword>
<dbReference type="EMBL" id="NMUL01000007">
    <property type="protein sequence ID" value="OXM69609.1"/>
    <property type="molecule type" value="Genomic_DNA"/>
</dbReference>